<comment type="caution">
    <text evidence="6">The sequence shown here is derived from an EMBL/GenBank/DDBJ whole genome shotgun (WGS) entry which is preliminary data.</text>
</comment>
<dbReference type="InterPro" id="IPR012677">
    <property type="entry name" value="Nucleotide-bd_a/b_plait_sf"/>
</dbReference>
<name>A0A9P8A744_MORAP</name>
<dbReference type="InterPro" id="IPR012678">
    <property type="entry name" value="Ribosomal_uL23/eL15/eS24_sf"/>
</dbReference>
<keyword evidence="3" id="KW-0687">Ribonucleoprotein</keyword>
<dbReference type="SUPFAM" id="SSF54189">
    <property type="entry name" value="Ribosomal proteins S24e, L23 and L15e"/>
    <property type="match status" value="1"/>
</dbReference>
<evidence type="ECO:0000256" key="2">
    <source>
        <dbReference type="ARBA" id="ARBA00022980"/>
    </source>
</evidence>
<feature type="region of interest" description="Disordered" evidence="5">
    <location>
        <begin position="131"/>
        <end position="154"/>
    </location>
</feature>
<evidence type="ECO:0000313" key="7">
    <source>
        <dbReference type="Proteomes" id="UP000717515"/>
    </source>
</evidence>
<dbReference type="Pfam" id="PF00276">
    <property type="entry name" value="Ribosomal_L23"/>
    <property type="match status" value="1"/>
</dbReference>
<dbReference type="PANTHER" id="PTHR12059">
    <property type="entry name" value="RIBOSOMAL PROTEIN L23-RELATED"/>
    <property type="match status" value="1"/>
</dbReference>
<dbReference type="GO" id="GO:0003735">
    <property type="term" value="F:structural constituent of ribosome"/>
    <property type="evidence" value="ECO:0007669"/>
    <property type="project" value="InterPro"/>
</dbReference>
<evidence type="ECO:0000256" key="5">
    <source>
        <dbReference type="SAM" id="MobiDB-lite"/>
    </source>
</evidence>
<dbReference type="PANTHER" id="PTHR12059:SF5">
    <property type="entry name" value="LARGE RIBOSOMAL SUBUNIT PROTEIN UL23M"/>
    <property type="match status" value="1"/>
</dbReference>
<gene>
    <name evidence="6" type="ORF">KVV02_008410</name>
</gene>
<dbReference type="AlphaFoldDB" id="A0A9P8A744"/>
<evidence type="ECO:0000256" key="4">
    <source>
        <dbReference type="ARBA" id="ARBA00039977"/>
    </source>
</evidence>
<dbReference type="EMBL" id="JAIFTL010000028">
    <property type="protein sequence ID" value="KAG9325978.1"/>
    <property type="molecule type" value="Genomic_DNA"/>
</dbReference>
<evidence type="ECO:0000256" key="3">
    <source>
        <dbReference type="ARBA" id="ARBA00023274"/>
    </source>
</evidence>
<accession>A0A9P8A744</accession>
<dbReference type="Proteomes" id="UP000717515">
    <property type="component" value="Unassembled WGS sequence"/>
</dbReference>
<dbReference type="GO" id="GO:0005762">
    <property type="term" value="C:mitochondrial large ribosomal subunit"/>
    <property type="evidence" value="ECO:0007669"/>
    <property type="project" value="TreeGrafter"/>
</dbReference>
<evidence type="ECO:0000256" key="1">
    <source>
        <dbReference type="ARBA" id="ARBA00006700"/>
    </source>
</evidence>
<sequence>MPIIREGLKKLYFPSTVLKLVRNGPNVPEVSNTLTFRVPPSMNKFDIKSYLANIYKLNILTVRTSNMPAKLAGSGGNTILKRQKFKKAIVTIDQDFKWPEAPDSATFGIQDADNERSRMLNRLKGWRMRPHHGIQAAKKAAEAESAPAKADTNA</sequence>
<dbReference type="InterPro" id="IPR013025">
    <property type="entry name" value="Ribosomal_uL23-like"/>
</dbReference>
<protein>
    <recommendedName>
        <fullName evidence="4">Large ribosomal subunit protein uL23m</fullName>
    </recommendedName>
</protein>
<keyword evidence="2" id="KW-0689">Ribosomal protein</keyword>
<feature type="compositionally biased region" description="Low complexity" evidence="5">
    <location>
        <begin position="143"/>
        <end position="154"/>
    </location>
</feature>
<comment type="similarity">
    <text evidence="1">Belongs to the universal ribosomal protein uL23 family.</text>
</comment>
<reference evidence="6" key="1">
    <citation type="submission" date="2021-07" db="EMBL/GenBank/DDBJ databases">
        <title>Draft genome of Mortierella alpina, strain LL118, isolated from an aspen leaf litter sample.</title>
        <authorList>
            <person name="Yang S."/>
            <person name="Vinatzer B.A."/>
        </authorList>
    </citation>
    <scope>NUCLEOTIDE SEQUENCE</scope>
    <source>
        <strain evidence="6">LL118</strain>
    </source>
</reference>
<dbReference type="GO" id="GO:0032543">
    <property type="term" value="P:mitochondrial translation"/>
    <property type="evidence" value="ECO:0007669"/>
    <property type="project" value="TreeGrafter"/>
</dbReference>
<evidence type="ECO:0000313" key="6">
    <source>
        <dbReference type="EMBL" id="KAG9325978.1"/>
    </source>
</evidence>
<dbReference type="Gene3D" id="3.30.70.330">
    <property type="match status" value="1"/>
</dbReference>
<organism evidence="6 7">
    <name type="scientific">Mortierella alpina</name>
    <name type="common">Oleaginous fungus</name>
    <name type="synonym">Mortierella renispora</name>
    <dbReference type="NCBI Taxonomy" id="64518"/>
    <lineage>
        <taxon>Eukaryota</taxon>
        <taxon>Fungi</taxon>
        <taxon>Fungi incertae sedis</taxon>
        <taxon>Mucoromycota</taxon>
        <taxon>Mortierellomycotina</taxon>
        <taxon>Mortierellomycetes</taxon>
        <taxon>Mortierellales</taxon>
        <taxon>Mortierellaceae</taxon>
        <taxon>Mortierella</taxon>
    </lineage>
</organism>
<proteinExistence type="inferred from homology"/>